<keyword evidence="1" id="KW-0479">Metal-binding</keyword>
<dbReference type="Gene3D" id="3.30.40.10">
    <property type="entry name" value="Zinc/RING finger domain, C3HC4 (zinc finger)"/>
    <property type="match status" value="1"/>
</dbReference>
<gene>
    <name evidence="6" type="ORF">CHLRE_05g234660v5</name>
</gene>
<evidence type="ECO:0000256" key="2">
    <source>
        <dbReference type="ARBA" id="ARBA00022771"/>
    </source>
</evidence>
<feature type="compositionally biased region" description="Polar residues" evidence="4">
    <location>
        <begin position="297"/>
        <end position="322"/>
    </location>
</feature>
<dbReference type="EMBL" id="CM008966">
    <property type="protein sequence ID" value="PNW83548.1"/>
    <property type="molecule type" value="Genomic_DNA"/>
</dbReference>
<dbReference type="PROSITE" id="PS51292">
    <property type="entry name" value="ZF_RING_CH"/>
    <property type="match status" value="1"/>
</dbReference>
<feature type="compositionally biased region" description="Basic residues" evidence="4">
    <location>
        <begin position="411"/>
        <end position="420"/>
    </location>
</feature>
<dbReference type="Gramene" id="PNW83548">
    <property type="protein sequence ID" value="PNW83548"/>
    <property type="gene ID" value="CHLRE_05g234660v5"/>
</dbReference>
<dbReference type="PaxDb" id="3055-EDO97881"/>
<dbReference type="AlphaFoldDB" id="A0A2K3DSS5"/>
<dbReference type="OMA" id="NTFDSAC"/>
<feature type="compositionally biased region" description="Low complexity" evidence="4">
    <location>
        <begin position="326"/>
        <end position="358"/>
    </location>
</feature>
<dbReference type="OrthoDB" id="496970at2759"/>
<evidence type="ECO:0000313" key="6">
    <source>
        <dbReference type="EMBL" id="PNW83548.1"/>
    </source>
</evidence>
<dbReference type="Proteomes" id="UP000006906">
    <property type="component" value="Chromosome 5"/>
</dbReference>
<feature type="compositionally biased region" description="Low complexity" evidence="4">
    <location>
        <begin position="275"/>
        <end position="286"/>
    </location>
</feature>
<keyword evidence="3" id="KW-0862">Zinc</keyword>
<dbReference type="InterPro" id="IPR011016">
    <property type="entry name" value="Znf_RING-CH"/>
</dbReference>
<sequence length="467" mass="46288">MLPDPEDDTCWICLEGINDSAAGGAAGGANNRLIQPCRCPRLVHSVCLAKWQLSQSGKSEEKFCRFCKDRLPDWQENLALPGMAAVEPVMSVHFNGQTHMVKVKPGEEGRVAFIQDVRRLLRLRDNQEFSITFECKVPGHGMFLDLKGLSSYDAAVFCAAMTAVERQRLAAQKAQKAAAAAAAAAAGSSTAAASTSVVQPAAAGSGARPSACAPAATSASTPAAAAAAHSASDAPSVPAAAPGARSAGQAASDLRPSVTGSEGAASDADVHHPASRAASSSSGASRQTLHQELLASGLSSGPHQAASSSAVAAGPTSASQVPLSLGSNGARSGAATAAVAGPSQPAATGGASGNAATGRNARWRSNTFDSACEVEPEGSAGGNSPTASAAVGGAAAGGAAATASAALGADRRKHAHRHQRNERSAQNASSVAAATGSPPAGAPSLLSRLFLCAGLGSTGVSRPVPLQ</sequence>
<dbReference type="RefSeq" id="XP_042924786.1">
    <property type="nucleotide sequence ID" value="XM_043062223.1"/>
</dbReference>
<keyword evidence="7" id="KW-1185">Reference proteome</keyword>
<feature type="domain" description="RING-CH-type" evidence="5">
    <location>
        <begin position="2"/>
        <end position="74"/>
    </location>
</feature>
<reference evidence="6 7" key="1">
    <citation type="journal article" date="2007" name="Science">
        <title>The Chlamydomonas genome reveals the evolution of key animal and plant functions.</title>
        <authorList>
            <person name="Merchant S.S."/>
            <person name="Prochnik S.E."/>
            <person name="Vallon O."/>
            <person name="Harris E.H."/>
            <person name="Karpowicz S.J."/>
            <person name="Witman G.B."/>
            <person name="Terry A."/>
            <person name="Salamov A."/>
            <person name="Fritz-Laylin L.K."/>
            <person name="Marechal-Drouard L."/>
            <person name="Marshall W.F."/>
            <person name="Qu L.H."/>
            <person name="Nelson D.R."/>
            <person name="Sanderfoot A.A."/>
            <person name="Spalding M.H."/>
            <person name="Kapitonov V.V."/>
            <person name="Ren Q."/>
            <person name="Ferris P."/>
            <person name="Lindquist E."/>
            <person name="Shapiro H."/>
            <person name="Lucas S.M."/>
            <person name="Grimwood J."/>
            <person name="Schmutz J."/>
            <person name="Cardol P."/>
            <person name="Cerutti H."/>
            <person name="Chanfreau G."/>
            <person name="Chen C.L."/>
            <person name="Cognat V."/>
            <person name="Croft M.T."/>
            <person name="Dent R."/>
            <person name="Dutcher S."/>
            <person name="Fernandez E."/>
            <person name="Fukuzawa H."/>
            <person name="Gonzalez-Ballester D."/>
            <person name="Gonzalez-Halphen D."/>
            <person name="Hallmann A."/>
            <person name="Hanikenne M."/>
            <person name="Hippler M."/>
            <person name="Inwood W."/>
            <person name="Jabbari K."/>
            <person name="Kalanon M."/>
            <person name="Kuras R."/>
            <person name="Lefebvre P.A."/>
            <person name="Lemaire S.D."/>
            <person name="Lobanov A.V."/>
            <person name="Lohr M."/>
            <person name="Manuell A."/>
            <person name="Meier I."/>
            <person name="Mets L."/>
            <person name="Mittag M."/>
            <person name="Mittelmeier T."/>
            <person name="Moroney J.V."/>
            <person name="Moseley J."/>
            <person name="Napoli C."/>
            <person name="Nedelcu A.M."/>
            <person name="Niyogi K."/>
            <person name="Novoselov S.V."/>
            <person name="Paulsen I.T."/>
            <person name="Pazour G."/>
            <person name="Purton S."/>
            <person name="Ral J.P."/>
            <person name="Riano-Pachon D.M."/>
            <person name="Riekhof W."/>
            <person name="Rymarquis L."/>
            <person name="Schroda M."/>
            <person name="Stern D."/>
            <person name="Umen J."/>
            <person name="Willows R."/>
            <person name="Wilson N."/>
            <person name="Zimmer S.L."/>
            <person name="Allmer J."/>
            <person name="Balk J."/>
            <person name="Bisova K."/>
            <person name="Chen C.J."/>
            <person name="Elias M."/>
            <person name="Gendler K."/>
            <person name="Hauser C."/>
            <person name="Lamb M.R."/>
            <person name="Ledford H."/>
            <person name="Long J.C."/>
            <person name="Minagawa J."/>
            <person name="Page M.D."/>
            <person name="Pan J."/>
            <person name="Pootakham W."/>
            <person name="Roje S."/>
            <person name="Rose A."/>
            <person name="Stahlberg E."/>
            <person name="Terauchi A.M."/>
            <person name="Yang P."/>
            <person name="Ball S."/>
            <person name="Bowler C."/>
            <person name="Dieckmann C.L."/>
            <person name="Gladyshev V.N."/>
            <person name="Green P."/>
            <person name="Jorgensen R."/>
            <person name="Mayfield S."/>
            <person name="Mueller-Roeber B."/>
            <person name="Rajamani S."/>
            <person name="Sayre R.T."/>
            <person name="Brokstein P."/>
            <person name="Dubchak I."/>
            <person name="Goodstein D."/>
            <person name="Hornick L."/>
            <person name="Huang Y.W."/>
            <person name="Jhaveri J."/>
            <person name="Luo Y."/>
            <person name="Martinez D."/>
            <person name="Ngau W.C."/>
            <person name="Otillar B."/>
            <person name="Poliakov A."/>
            <person name="Porter A."/>
            <person name="Szajkowski L."/>
            <person name="Werner G."/>
            <person name="Zhou K."/>
            <person name="Grigoriev I.V."/>
            <person name="Rokhsar D.S."/>
            <person name="Grossman A.R."/>
        </authorList>
    </citation>
    <scope>NUCLEOTIDE SEQUENCE [LARGE SCALE GENOMIC DNA]</scope>
    <source>
        <strain evidence="7">CC-503</strain>
    </source>
</reference>
<feature type="region of interest" description="Disordered" evidence="4">
    <location>
        <begin position="372"/>
        <end position="391"/>
    </location>
</feature>
<protein>
    <recommendedName>
        <fullName evidence="5">RING-CH-type domain-containing protein</fullName>
    </recommendedName>
</protein>
<feature type="compositionally biased region" description="Low complexity" evidence="4">
    <location>
        <begin position="428"/>
        <end position="439"/>
    </location>
</feature>
<accession>A0A2K3DSS5</accession>
<proteinExistence type="predicted"/>
<keyword evidence="2" id="KW-0863">Zinc-finger</keyword>
<evidence type="ECO:0000256" key="3">
    <source>
        <dbReference type="ARBA" id="ARBA00022833"/>
    </source>
</evidence>
<organism evidence="6 7">
    <name type="scientific">Chlamydomonas reinhardtii</name>
    <name type="common">Chlamydomonas smithii</name>
    <dbReference type="NCBI Taxonomy" id="3055"/>
    <lineage>
        <taxon>Eukaryota</taxon>
        <taxon>Viridiplantae</taxon>
        <taxon>Chlorophyta</taxon>
        <taxon>core chlorophytes</taxon>
        <taxon>Chlorophyceae</taxon>
        <taxon>CS clade</taxon>
        <taxon>Chlamydomonadales</taxon>
        <taxon>Chlamydomonadaceae</taxon>
        <taxon>Chlamydomonas</taxon>
    </lineage>
</organism>
<evidence type="ECO:0000259" key="5">
    <source>
        <dbReference type="PROSITE" id="PS51292"/>
    </source>
</evidence>
<evidence type="ECO:0000256" key="1">
    <source>
        <dbReference type="ARBA" id="ARBA00022723"/>
    </source>
</evidence>
<feature type="region of interest" description="Disordered" evidence="4">
    <location>
        <begin position="405"/>
        <end position="439"/>
    </location>
</feature>
<feature type="compositionally biased region" description="Low complexity" evidence="4">
    <location>
        <begin position="233"/>
        <end position="252"/>
    </location>
</feature>
<evidence type="ECO:0000313" key="7">
    <source>
        <dbReference type="Proteomes" id="UP000006906"/>
    </source>
</evidence>
<dbReference type="GeneID" id="5726220"/>
<dbReference type="InParanoid" id="A0A2K3DSS5"/>
<dbReference type="SUPFAM" id="SSF57850">
    <property type="entry name" value="RING/U-box"/>
    <property type="match status" value="1"/>
</dbReference>
<evidence type="ECO:0000256" key="4">
    <source>
        <dbReference type="SAM" id="MobiDB-lite"/>
    </source>
</evidence>
<dbReference type="Pfam" id="PF12906">
    <property type="entry name" value="RINGv"/>
    <property type="match status" value="1"/>
</dbReference>
<name>A0A2K3DSS5_CHLRE</name>
<dbReference type="KEGG" id="cre:CHLRE_05g234660v5"/>
<dbReference type="ExpressionAtlas" id="A0A2K3DSS5">
    <property type="expression patterns" value="baseline"/>
</dbReference>
<dbReference type="GO" id="GO:0008270">
    <property type="term" value="F:zinc ion binding"/>
    <property type="evidence" value="ECO:0007669"/>
    <property type="project" value="UniProtKB-KW"/>
</dbReference>
<dbReference type="InterPro" id="IPR013083">
    <property type="entry name" value="Znf_RING/FYVE/PHD"/>
</dbReference>
<dbReference type="SMART" id="SM00744">
    <property type="entry name" value="RINGv"/>
    <property type="match status" value="1"/>
</dbReference>
<feature type="region of interest" description="Disordered" evidence="4">
    <location>
        <begin position="233"/>
        <end position="358"/>
    </location>
</feature>